<evidence type="ECO:0000313" key="1">
    <source>
        <dbReference type="EMBL" id="CAI3972961.1"/>
    </source>
</evidence>
<name>A0A9P1BGH5_9DINO</name>
<proteinExistence type="predicted"/>
<gene>
    <name evidence="1" type="ORF">C1SCF055_LOCUS1493</name>
</gene>
<reference evidence="2" key="2">
    <citation type="submission" date="2024-04" db="EMBL/GenBank/DDBJ databases">
        <authorList>
            <person name="Chen Y."/>
            <person name="Shah S."/>
            <person name="Dougan E. K."/>
            <person name="Thang M."/>
            <person name="Chan C."/>
        </authorList>
    </citation>
    <scope>NUCLEOTIDE SEQUENCE [LARGE SCALE GENOMIC DNA]</scope>
</reference>
<reference evidence="1" key="1">
    <citation type="submission" date="2022-10" db="EMBL/GenBank/DDBJ databases">
        <authorList>
            <person name="Chen Y."/>
            <person name="Dougan E. K."/>
            <person name="Chan C."/>
            <person name="Rhodes N."/>
            <person name="Thang M."/>
        </authorList>
    </citation>
    <scope>NUCLEOTIDE SEQUENCE</scope>
</reference>
<accession>A0A9P1BGH5</accession>
<dbReference type="EMBL" id="CAMXCT010000045">
    <property type="protein sequence ID" value="CAI3972961.1"/>
    <property type="molecule type" value="Genomic_DNA"/>
</dbReference>
<dbReference type="EMBL" id="CAMXCT020000045">
    <property type="protein sequence ID" value="CAL1126336.1"/>
    <property type="molecule type" value="Genomic_DNA"/>
</dbReference>
<dbReference type="EMBL" id="CAMXCT030000045">
    <property type="protein sequence ID" value="CAL4760273.1"/>
    <property type="molecule type" value="Genomic_DNA"/>
</dbReference>
<comment type="caution">
    <text evidence="1">The sequence shown here is derived from an EMBL/GenBank/DDBJ whole genome shotgun (WGS) entry which is preliminary data.</text>
</comment>
<organism evidence="1">
    <name type="scientific">Cladocopium goreaui</name>
    <dbReference type="NCBI Taxonomy" id="2562237"/>
    <lineage>
        <taxon>Eukaryota</taxon>
        <taxon>Sar</taxon>
        <taxon>Alveolata</taxon>
        <taxon>Dinophyceae</taxon>
        <taxon>Suessiales</taxon>
        <taxon>Symbiodiniaceae</taxon>
        <taxon>Cladocopium</taxon>
    </lineage>
</organism>
<keyword evidence="3" id="KW-1185">Reference proteome</keyword>
<dbReference type="AlphaFoldDB" id="A0A9P1BGH5"/>
<sequence length="325" mass="36575">MTDQVFERWLQKPGDSTLVLQLEPNPLGAVLRTLRTRTRELRTSLSCVDHVLRRKALTETNKSCIFHRDFICLDFSMKDGPLKQALKDGTVQFHEHPYKHYTAAVDFAKLEPSELQLHRMRLSMTESGEAATKVGSVVTEESVWSFYVPLPHQYPPAEADAASWADPDFHQTYYQKLWNLTTKQAAIQAGKRWTGPSLGVPAFEDRFAAVLMGALTSETSNCKIVHFKLQASDASAGMAHMDAVAELWWPKDVKSLLHRMEWSIQNCSLILMPLPGLVSLSDHQELKSAASASDTSVKKRLEDEITRANKKARRLEGLLNGLTFP</sequence>
<evidence type="ECO:0000313" key="3">
    <source>
        <dbReference type="Proteomes" id="UP001152797"/>
    </source>
</evidence>
<protein>
    <submittedName>
        <fullName evidence="1">Uncharacterized protein</fullName>
    </submittedName>
</protein>
<dbReference type="Proteomes" id="UP001152797">
    <property type="component" value="Unassembled WGS sequence"/>
</dbReference>
<evidence type="ECO:0000313" key="2">
    <source>
        <dbReference type="EMBL" id="CAL1126336.1"/>
    </source>
</evidence>